<feature type="compositionally biased region" description="Basic and acidic residues" evidence="8">
    <location>
        <begin position="48"/>
        <end position="71"/>
    </location>
</feature>
<name>A0ABS4IEW0_9BACI</name>
<feature type="region of interest" description="Disordered" evidence="8">
    <location>
        <begin position="41"/>
        <end position="71"/>
    </location>
</feature>
<keyword evidence="6" id="KW-0811">Translocation</keyword>
<keyword evidence="4" id="KW-0653">Protein transport</keyword>
<evidence type="ECO:0000256" key="8">
    <source>
        <dbReference type="SAM" id="MobiDB-lite"/>
    </source>
</evidence>
<proteinExistence type="predicted"/>
<evidence type="ECO:0000256" key="7">
    <source>
        <dbReference type="ARBA" id="ARBA00023136"/>
    </source>
</evidence>
<organism evidence="10 11">
    <name type="scientific">Virgibacillus natechei</name>
    <dbReference type="NCBI Taxonomy" id="1216297"/>
    <lineage>
        <taxon>Bacteria</taxon>
        <taxon>Bacillati</taxon>
        <taxon>Bacillota</taxon>
        <taxon>Bacilli</taxon>
        <taxon>Bacillales</taxon>
        <taxon>Bacillaceae</taxon>
        <taxon>Virgibacillus</taxon>
    </lineage>
</organism>
<evidence type="ECO:0000256" key="5">
    <source>
        <dbReference type="ARBA" id="ARBA00022989"/>
    </source>
</evidence>
<evidence type="ECO:0000313" key="11">
    <source>
        <dbReference type="Proteomes" id="UP001519345"/>
    </source>
</evidence>
<dbReference type="InterPro" id="IPR003369">
    <property type="entry name" value="TatA/B/E"/>
</dbReference>
<protein>
    <submittedName>
        <fullName evidence="10">Sec-independent protein translocase protein TatA</fullName>
    </submittedName>
</protein>
<accession>A0ABS4IEW0</accession>
<evidence type="ECO:0000256" key="9">
    <source>
        <dbReference type="SAM" id="Phobius"/>
    </source>
</evidence>
<dbReference type="RefSeq" id="WP_209462356.1">
    <property type="nucleotide sequence ID" value="NZ_CP110224.1"/>
</dbReference>
<dbReference type="EMBL" id="JAGGKX010000004">
    <property type="protein sequence ID" value="MBP1969155.1"/>
    <property type="molecule type" value="Genomic_DNA"/>
</dbReference>
<gene>
    <name evidence="10" type="ORF">J2Z83_001258</name>
</gene>
<evidence type="ECO:0000256" key="1">
    <source>
        <dbReference type="ARBA" id="ARBA00004167"/>
    </source>
</evidence>
<keyword evidence="3 9" id="KW-0812">Transmembrane</keyword>
<comment type="subcellular location">
    <subcellularLocation>
        <location evidence="1">Membrane</location>
        <topology evidence="1">Single-pass membrane protein</topology>
    </subcellularLocation>
</comment>
<evidence type="ECO:0000256" key="2">
    <source>
        <dbReference type="ARBA" id="ARBA00022448"/>
    </source>
</evidence>
<evidence type="ECO:0000256" key="3">
    <source>
        <dbReference type="ARBA" id="ARBA00022692"/>
    </source>
</evidence>
<comment type="caution">
    <text evidence="10">The sequence shown here is derived from an EMBL/GenBank/DDBJ whole genome shotgun (WGS) entry which is preliminary data.</text>
</comment>
<keyword evidence="11" id="KW-1185">Reference proteome</keyword>
<dbReference type="Pfam" id="PF02416">
    <property type="entry name" value="TatA_B_E"/>
    <property type="match status" value="1"/>
</dbReference>
<reference evidence="10 11" key="1">
    <citation type="submission" date="2021-03" db="EMBL/GenBank/DDBJ databases">
        <title>Genomic Encyclopedia of Type Strains, Phase IV (KMG-IV): sequencing the most valuable type-strain genomes for metagenomic binning, comparative biology and taxonomic classification.</title>
        <authorList>
            <person name="Goeker M."/>
        </authorList>
    </citation>
    <scope>NUCLEOTIDE SEQUENCE [LARGE SCALE GENOMIC DNA]</scope>
    <source>
        <strain evidence="10 11">DSM 25609</strain>
    </source>
</reference>
<keyword evidence="2" id="KW-0813">Transport</keyword>
<keyword evidence="7 9" id="KW-0472">Membrane</keyword>
<dbReference type="Proteomes" id="UP001519345">
    <property type="component" value="Unassembled WGS sequence"/>
</dbReference>
<evidence type="ECO:0000256" key="6">
    <source>
        <dbReference type="ARBA" id="ARBA00023010"/>
    </source>
</evidence>
<evidence type="ECO:0000313" key="10">
    <source>
        <dbReference type="EMBL" id="MBP1969155.1"/>
    </source>
</evidence>
<sequence length="71" mass="7701">MGMLTIGIAGLIVILAVVFFIFGPKRLPEIGRNGQTLEAFNRTTSGDMDNKEPENVVKESSQVKEMDSSGD</sequence>
<evidence type="ECO:0000256" key="4">
    <source>
        <dbReference type="ARBA" id="ARBA00022927"/>
    </source>
</evidence>
<feature type="transmembrane region" description="Helical" evidence="9">
    <location>
        <begin position="6"/>
        <end position="23"/>
    </location>
</feature>
<dbReference type="Gene3D" id="1.20.5.3310">
    <property type="match status" value="1"/>
</dbReference>
<keyword evidence="5 9" id="KW-1133">Transmembrane helix</keyword>